<accession>A0A1G9J7N0</accession>
<keyword evidence="7 9" id="KW-0378">Hydrolase</keyword>
<comment type="cofactor">
    <cofactor evidence="9">
        <name>Mg(2+)</name>
        <dbReference type="ChEBI" id="CHEBI:18420"/>
    </cofactor>
</comment>
<dbReference type="PANTHER" id="PTHR11207">
    <property type="entry name" value="RIBONUCLEASE III"/>
    <property type="match status" value="1"/>
</dbReference>
<keyword evidence="8 9" id="KW-0694">RNA-binding</keyword>
<evidence type="ECO:0000256" key="9">
    <source>
        <dbReference type="HAMAP-Rule" id="MF_00104"/>
    </source>
</evidence>
<feature type="active site" evidence="9">
    <location>
        <position position="50"/>
    </location>
</feature>
<feature type="domain" description="RNase III" evidence="11">
    <location>
        <begin position="5"/>
        <end position="133"/>
    </location>
</feature>
<comment type="subcellular location">
    <subcellularLocation>
        <location evidence="9">Cytoplasm</location>
    </subcellularLocation>
</comment>
<dbReference type="AlphaFoldDB" id="A0A1G9J7N0"/>
<gene>
    <name evidence="9" type="primary">rnc</name>
    <name evidence="12" type="ORF">SAMN05660337_2671</name>
</gene>
<dbReference type="Proteomes" id="UP000199053">
    <property type="component" value="Unassembled WGS sequence"/>
</dbReference>
<comment type="catalytic activity">
    <reaction evidence="1 9">
        <text>Endonucleolytic cleavage to 5'-phosphomonoester.</text>
        <dbReference type="EC" id="3.1.26.3"/>
    </reaction>
</comment>
<proteinExistence type="inferred from homology"/>
<comment type="subunit">
    <text evidence="9">Homodimer.</text>
</comment>
<dbReference type="FunFam" id="1.10.1520.10:FF:000001">
    <property type="entry name" value="Ribonuclease 3"/>
    <property type="match status" value="1"/>
</dbReference>
<dbReference type="SUPFAM" id="SSF69065">
    <property type="entry name" value="RNase III domain-like"/>
    <property type="match status" value="1"/>
</dbReference>
<dbReference type="CDD" id="cd00593">
    <property type="entry name" value="RIBOc"/>
    <property type="match status" value="1"/>
</dbReference>
<reference evidence="13" key="1">
    <citation type="submission" date="2016-10" db="EMBL/GenBank/DDBJ databases">
        <authorList>
            <person name="Varghese N."/>
            <person name="Submissions S."/>
        </authorList>
    </citation>
    <scope>NUCLEOTIDE SEQUENCE [LARGE SCALE GENOMIC DNA]</scope>
    <source>
        <strain evidence="13">DSM 16995</strain>
    </source>
</reference>
<dbReference type="STRING" id="246191.SAMN05660337_2671"/>
<dbReference type="GO" id="GO:0005737">
    <property type="term" value="C:cytoplasm"/>
    <property type="evidence" value="ECO:0007669"/>
    <property type="project" value="UniProtKB-SubCell"/>
</dbReference>
<evidence type="ECO:0000259" key="11">
    <source>
        <dbReference type="PROSITE" id="PS50142"/>
    </source>
</evidence>
<dbReference type="GO" id="GO:0046872">
    <property type="term" value="F:metal ion binding"/>
    <property type="evidence" value="ECO:0007669"/>
    <property type="project" value="UniProtKB-KW"/>
</dbReference>
<comment type="function">
    <text evidence="9">Digests double-stranded RNA. Involved in the processing of primary rRNA transcript to yield the immediate precursors to the large and small rRNAs (23S and 16S). Processes some mRNAs, and tRNAs when they are encoded in the rRNA operon. Processes pre-crRNA and tracrRNA of type II CRISPR loci if present in the organism.</text>
</comment>
<dbReference type="Gene3D" id="3.30.160.20">
    <property type="match status" value="1"/>
</dbReference>
<dbReference type="NCBIfam" id="TIGR02191">
    <property type="entry name" value="RNaseIII"/>
    <property type="match status" value="1"/>
</dbReference>
<evidence type="ECO:0000259" key="10">
    <source>
        <dbReference type="PROSITE" id="PS50137"/>
    </source>
</evidence>
<dbReference type="RefSeq" id="WP_092161914.1">
    <property type="nucleotide sequence ID" value="NZ_FNGA01000004.1"/>
</dbReference>
<evidence type="ECO:0000256" key="3">
    <source>
        <dbReference type="ARBA" id="ARBA00022552"/>
    </source>
</evidence>
<dbReference type="InterPro" id="IPR014720">
    <property type="entry name" value="dsRBD_dom"/>
</dbReference>
<dbReference type="GO" id="GO:0010468">
    <property type="term" value="P:regulation of gene expression"/>
    <property type="evidence" value="ECO:0007669"/>
    <property type="project" value="TreeGrafter"/>
</dbReference>
<dbReference type="HAMAP" id="MF_00104">
    <property type="entry name" value="RNase_III"/>
    <property type="match status" value="1"/>
</dbReference>
<dbReference type="GO" id="GO:0019843">
    <property type="term" value="F:rRNA binding"/>
    <property type="evidence" value="ECO:0007669"/>
    <property type="project" value="UniProtKB-KW"/>
</dbReference>
<dbReference type="InterPro" id="IPR011907">
    <property type="entry name" value="RNase_III"/>
</dbReference>
<feature type="binding site" evidence="9">
    <location>
        <position position="46"/>
    </location>
    <ligand>
        <name>Mg(2+)</name>
        <dbReference type="ChEBI" id="CHEBI:18420"/>
    </ligand>
</feature>
<evidence type="ECO:0000313" key="13">
    <source>
        <dbReference type="Proteomes" id="UP000199053"/>
    </source>
</evidence>
<dbReference type="PANTHER" id="PTHR11207:SF0">
    <property type="entry name" value="RIBONUCLEASE 3"/>
    <property type="match status" value="1"/>
</dbReference>
<dbReference type="OrthoDB" id="9805026at2"/>
<evidence type="ECO:0000256" key="8">
    <source>
        <dbReference type="ARBA" id="ARBA00022884"/>
    </source>
</evidence>
<dbReference type="CDD" id="cd10845">
    <property type="entry name" value="DSRM_RNAse_III_family"/>
    <property type="match status" value="1"/>
</dbReference>
<sequence>MEEEYLRLQQCIHYRFSQVKHLATALTHSSWANEQVEPCEDNERLEFLGDAVLELCVTEELFKRFQEAHEGQLTKIRSKLVKEKSLSIIALELGLNYFLRLGKGEESQGGRLRASLLADTMEAVIGAVFLDGGYHEACSFIHRLFEDKWPETFKIETSKDFKSKLQEITQDVFKERPTYMLTGTKGPEHEKIFQVVLNLPSGKTFEAEGTSLKKAEQTAAATAIVYLNSQKTED</sequence>
<keyword evidence="5 9" id="KW-0540">Nuclease</keyword>
<keyword evidence="9" id="KW-0479">Metal-binding</keyword>
<dbReference type="GO" id="GO:0006364">
    <property type="term" value="P:rRNA processing"/>
    <property type="evidence" value="ECO:0007669"/>
    <property type="project" value="UniProtKB-UniRule"/>
</dbReference>
<feature type="active site" evidence="9">
    <location>
        <position position="122"/>
    </location>
</feature>
<dbReference type="Gene3D" id="1.10.1520.10">
    <property type="entry name" value="Ribonuclease III domain"/>
    <property type="match status" value="1"/>
</dbReference>
<dbReference type="PROSITE" id="PS50142">
    <property type="entry name" value="RNASE_3_2"/>
    <property type="match status" value="1"/>
</dbReference>
<dbReference type="SUPFAM" id="SSF54768">
    <property type="entry name" value="dsRNA-binding domain-like"/>
    <property type="match status" value="1"/>
</dbReference>
<evidence type="ECO:0000256" key="6">
    <source>
        <dbReference type="ARBA" id="ARBA00022759"/>
    </source>
</evidence>
<dbReference type="EMBL" id="FNGA01000004">
    <property type="protein sequence ID" value="SDL33154.1"/>
    <property type="molecule type" value="Genomic_DNA"/>
</dbReference>
<dbReference type="Pfam" id="PF00035">
    <property type="entry name" value="dsrm"/>
    <property type="match status" value="1"/>
</dbReference>
<keyword evidence="9" id="KW-0699">rRNA-binding</keyword>
<feature type="binding site" evidence="9">
    <location>
        <position position="122"/>
    </location>
    <ligand>
        <name>Mg(2+)</name>
        <dbReference type="ChEBI" id="CHEBI:18420"/>
    </ligand>
</feature>
<dbReference type="GO" id="GO:0008033">
    <property type="term" value="P:tRNA processing"/>
    <property type="evidence" value="ECO:0007669"/>
    <property type="project" value="UniProtKB-KW"/>
</dbReference>
<evidence type="ECO:0000313" key="12">
    <source>
        <dbReference type="EMBL" id="SDL33154.1"/>
    </source>
</evidence>
<dbReference type="SMART" id="SM00358">
    <property type="entry name" value="DSRM"/>
    <property type="match status" value="1"/>
</dbReference>
<keyword evidence="6 9" id="KW-0255">Endonuclease</keyword>
<keyword evidence="9" id="KW-0460">Magnesium</keyword>
<dbReference type="InterPro" id="IPR000999">
    <property type="entry name" value="RNase_III_dom"/>
</dbReference>
<feature type="domain" description="DRBM" evidence="10">
    <location>
        <begin position="160"/>
        <end position="229"/>
    </location>
</feature>
<dbReference type="PROSITE" id="PS50137">
    <property type="entry name" value="DS_RBD"/>
    <property type="match status" value="1"/>
</dbReference>
<dbReference type="SMART" id="SM00535">
    <property type="entry name" value="RIBOc"/>
    <property type="match status" value="1"/>
</dbReference>
<dbReference type="GO" id="GO:0004525">
    <property type="term" value="F:ribonuclease III activity"/>
    <property type="evidence" value="ECO:0007669"/>
    <property type="project" value="UniProtKB-UniRule"/>
</dbReference>
<evidence type="ECO:0000256" key="7">
    <source>
        <dbReference type="ARBA" id="ARBA00022801"/>
    </source>
</evidence>
<feature type="binding site" evidence="9">
    <location>
        <position position="119"/>
    </location>
    <ligand>
        <name>Mg(2+)</name>
        <dbReference type="ChEBI" id="CHEBI:18420"/>
    </ligand>
</feature>
<keyword evidence="9" id="KW-0963">Cytoplasm</keyword>
<dbReference type="GO" id="GO:0006397">
    <property type="term" value="P:mRNA processing"/>
    <property type="evidence" value="ECO:0007669"/>
    <property type="project" value="UniProtKB-UniRule"/>
</dbReference>
<evidence type="ECO:0000256" key="5">
    <source>
        <dbReference type="ARBA" id="ARBA00022722"/>
    </source>
</evidence>
<keyword evidence="13" id="KW-1185">Reference proteome</keyword>
<name>A0A1G9J7N0_9BACT</name>
<keyword evidence="4 9" id="KW-0507">mRNA processing</keyword>
<keyword evidence="3 9" id="KW-0698">rRNA processing</keyword>
<protein>
    <recommendedName>
        <fullName evidence="9">Ribonuclease 3</fullName>
        <ecNumber evidence="9">3.1.26.3</ecNumber>
    </recommendedName>
    <alternativeName>
        <fullName evidence="9">Ribonuclease III</fullName>
        <shortName evidence="9">RNase III</shortName>
    </alternativeName>
</protein>
<keyword evidence="9" id="KW-0819">tRNA processing</keyword>
<evidence type="ECO:0000256" key="1">
    <source>
        <dbReference type="ARBA" id="ARBA00000109"/>
    </source>
</evidence>
<evidence type="ECO:0000256" key="4">
    <source>
        <dbReference type="ARBA" id="ARBA00022664"/>
    </source>
</evidence>
<dbReference type="PROSITE" id="PS00517">
    <property type="entry name" value="RNASE_3_1"/>
    <property type="match status" value="1"/>
</dbReference>
<organism evidence="12 13">
    <name type="scientific">Maridesulfovibrio ferrireducens</name>
    <dbReference type="NCBI Taxonomy" id="246191"/>
    <lineage>
        <taxon>Bacteria</taxon>
        <taxon>Pseudomonadati</taxon>
        <taxon>Thermodesulfobacteriota</taxon>
        <taxon>Desulfovibrionia</taxon>
        <taxon>Desulfovibrionales</taxon>
        <taxon>Desulfovibrionaceae</taxon>
        <taxon>Maridesulfovibrio</taxon>
    </lineage>
</organism>
<evidence type="ECO:0000256" key="2">
    <source>
        <dbReference type="ARBA" id="ARBA00010183"/>
    </source>
</evidence>
<comment type="similarity">
    <text evidence="2">Belongs to the ribonuclease III family.</text>
</comment>
<dbReference type="InterPro" id="IPR036389">
    <property type="entry name" value="RNase_III_sf"/>
</dbReference>
<dbReference type="Pfam" id="PF14622">
    <property type="entry name" value="Ribonucleas_3_3"/>
    <property type="match status" value="1"/>
</dbReference>
<dbReference type="GO" id="GO:0003725">
    <property type="term" value="F:double-stranded RNA binding"/>
    <property type="evidence" value="ECO:0007669"/>
    <property type="project" value="TreeGrafter"/>
</dbReference>
<dbReference type="EC" id="3.1.26.3" evidence="9"/>